<dbReference type="EMBL" id="LR796290">
    <property type="protein sequence ID" value="CAB4134914.1"/>
    <property type="molecule type" value="Genomic_DNA"/>
</dbReference>
<accession>A0A6J5LK81</accession>
<reference evidence="2" key="1">
    <citation type="submission" date="2020-04" db="EMBL/GenBank/DDBJ databases">
        <authorList>
            <person name="Chiriac C."/>
            <person name="Salcher M."/>
            <person name="Ghai R."/>
            <person name="Kavagutti S V."/>
        </authorList>
    </citation>
    <scope>NUCLEOTIDE SEQUENCE</scope>
</reference>
<name>A0A6J5LK81_9CAUD</name>
<keyword evidence="1" id="KW-0175">Coiled coil</keyword>
<sequence>MSSAWGKSWGLAFGISFGLVATPVQDVQANYYGSGRHLDEQKVTQKVEKPSDAEQLKKILDAFVGKEAEQAEKKRLADEAIRQAVEKKKAIALEKAIAKEEERRRKAEEREQIAKEKREAARLVAEAKRQAKEDARLAAIELGKDVAKSQQAFKQAQADKAEADKKAKALALAEARRKAREIEREDRARKLAEMPPIELPIGEIAQGKRDKVAEEDQIMALMAMMLLED</sequence>
<proteinExistence type="predicted"/>
<protein>
    <submittedName>
        <fullName evidence="2">Uncharacterized protein</fullName>
    </submittedName>
</protein>
<organism evidence="2">
    <name type="scientific">uncultured Caudovirales phage</name>
    <dbReference type="NCBI Taxonomy" id="2100421"/>
    <lineage>
        <taxon>Viruses</taxon>
        <taxon>Duplodnaviria</taxon>
        <taxon>Heunggongvirae</taxon>
        <taxon>Uroviricota</taxon>
        <taxon>Caudoviricetes</taxon>
        <taxon>Peduoviridae</taxon>
        <taxon>Maltschvirus</taxon>
        <taxon>Maltschvirus maltsch</taxon>
    </lineage>
</organism>
<gene>
    <name evidence="2" type="ORF">UFOVP275_33</name>
</gene>
<evidence type="ECO:0000256" key="1">
    <source>
        <dbReference type="SAM" id="Coils"/>
    </source>
</evidence>
<evidence type="ECO:0000313" key="2">
    <source>
        <dbReference type="EMBL" id="CAB4134914.1"/>
    </source>
</evidence>
<feature type="coiled-coil region" evidence="1">
    <location>
        <begin position="90"/>
        <end position="185"/>
    </location>
</feature>